<proteinExistence type="predicted"/>
<organism evidence="1 2">
    <name type="scientific">Acetoanaerobium sticklandii (strain ATCC 12662 / DSM 519 / JCM 1433 / CCUG 9281 / NCIMB 10654 / HF)</name>
    <name type="common">Clostridium sticklandii</name>
    <dbReference type="NCBI Taxonomy" id="499177"/>
    <lineage>
        <taxon>Bacteria</taxon>
        <taxon>Bacillati</taxon>
        <taxon>Bacillota</taxon>
        <taxon>Clostridia</taxon>
        <taxon>Peptostreptococcales</taxon>
        <taxon>Filifactoraceae</taxon>
        <taxon>Acetoanaerobium</taxon>
    </lineage>
</organism>
<dbReference type="Proteomes" id="UP000007041">
    <property type="component" value="Chromosome"/>
</dbReference>
<evidence type="ECO:0000313" key="2">
    <source>
        <dbReference type="Proteomes" id="UP000007041"/>
    </source>
</evidence>
<name>E3PS11_ACESD</name>
<dbReference type="STRING" id="1511.CLOST_1545"/>
<keyword evidence="2" id="KW-1185">Reference proteome</keyword>
<protein>
    <submittedName>
        <fullName evidence="1">Uncharacterized protein</fullName>
    </submittedName>
</protein>
<gene>
    <name evidence="1" type="ordered locus">CLOST_1545</name>
</gene>
<dbReference type="AlphaFoldDB" id="E3PS11"/>
<dbReference type="BioCyc" id="CSTI499177:GJE9-1597-MONOMER"/>
<dbReference type="EMBL" id="FP565809">
    <property type="protein sequence ID" value="CBH21665.1"/>
    <property type="molecule type" value="Genomic_DNA"/>
</dbReference>
<reference evidence="2" key="1">
    <citation type="journal article" date="2010" name="BMC Genomics">
        <title>Clostridium sticklandii, a specialist in amino acid degradation:revisiting its metabolism through its genome sequence.</title>
        <authorList>
            <person name="Fonknechten N."/>
            <person name="Chaussonnerie S."/>
            <person name="Tricot S."/>
            <person name="Lajus A."/>
            <person name="Andreesen J.R."/>
            <person name="Perchat N."/>
            <person name="Pelletier E."/>
            <person name="Gouyvenoux M."/>
            <person name="Barbe V."/>
            <person name="Salanoubat M."/>
            <person name="Le Paslier D."/>
            <person name="Weissenbach J."/>
            <person name="Cohen G.N."/>
            <person name="Kreimeyer A."/>
        </authorList>
    </citation>
    <scope>NUCLEOTIDE SEQUENCE [LARGE SCALE GENOMIC DNA]</scope>
    <source>
        <strain evidence="2">ATCC 12662 / DSM 519 / JCM 1433 / CCUG 9281 / NCIMB 10654 / HF</strain>
    </source>
</reference>
<dbReference type="KEGG" id="cst:CLOST_1545"/>
<sequence length="109" mass="12814">MARIDHEYTKEIVCPYCGYEFSDSWEINSNEEDIGLVECGECEKEFYASRIITVDYSTEKARYGTCEKCKTENVVIEDYRNSLWSYVNLCVSCGKSEKDKFLKEYFESK</sequence>
<dbReference type="RefSeq" id="WP_013361758.1">
    <property type="nucleotide sequence ID" value="NC_014614.1"/>
</dbReference>
<dbReference type="GeneID" id="35558642"/>
<evidence type="ECO:0000313" key="1">
    <source>
        <dbReference type="EMBL" id="CBH21665.1"/>
    </source>
</evidence>
<accession>E3PS11</accession>
<dbReference type="HOGENOM" id="CLU_2179328_0_0_9"/>